<sequence length="535" mass="59556">MSTISRKNFLRTAALASASGMFTRAFNADAQQHHSNAPHAAFCHGVASGDPLPTSVVLWTRITPEPDAFPGSGRGPDVPVRWEIARDLDFSSVVASGDTVATSASDHTVHVDPFTLEPDTLYFYRFHALGQVSPIGRTRTAPAANADVEQLRIAVCSCANWESGYFSAYRDLAERAQAGLIDIAIHVGDYIYEYERGKMAGKLGAVRAHQPPWETVSLADYRLRYGTYRTDPDLQAAHAAVPWVVTWDDHEIADNAYRDGAKNHQPHEGDYSLRRRNAMQAYFEWQPLRAGNPSEGGHLYRRLNFGQLAELVMLDLRSYRASYGDIRWLTGTNAPDVMGGEQFAWLERQIATSTASWRLVGNSVMLAKLELVAVPHEVRTALQEMIGHDVRTPVMSDQWDGYTSDRERLLSMLSSLDSRTVFFTGDIHSEWGNEIVHNDAVVAAEMVCTSVSAMNVDDYLFLPEFNPLSTTAQQHIMQANNHVKHVQLDAHGYCIATITKNWVEMAWLRVANKADPQSAVTVAAQMRYDGHTLHP</sequence>
<dbReference type="InterPro" id="IPR029052">
    <property type="entry name" value="Metallo-depent_PP-like"/>
</dbReference>
<dbReference type="InterPro" id="IPR038607">
    <property type="entry name" value="PhoD-like_sf"/>
</dbReference>
<keyword evidence="4" id="KW-1185">Reference proteome</keyword>
<feature type="domain" description="Phospholipase D N-terminal" evidence="2">
    <location>
        <begin position="44"/>
        <end position="140"/>
    </location>
</feature>
<dbReference type="EMBL" id="JAVDYF010000001">
    <property type="protein sequence ID" value="MDR7353549.1"/>
    <property type="molecule type" value="Genomic_DNA"/>
</dbReference>
<dbReference type="Pfam" id="PF16655">
    <property type="entry name" value="PhoD_N"/>
    <property type="match status" value="1"/>
</dbReference>
<name>A0ABU2B6B2_9CORY</name>
<dbReference type="SUPFAM" id="SSF56300">
    <property type="entry name" value="Metallo-dependent phosphatases"/>
    <property type="match status" value="1"/>
</dbReference>
<dbReference type="Pfam" id="PF09423">
    <property type="entry name" value="PhoD"/>
    <property type="match status" value="1"/>
</dbReference>
<dbReference type="PROSITE" id="PS51318">
    <property type="entry name" value="TAT"/>
    <property type="match status" value="1"/>
</dbReference>
<feature type="domain" description="PhoD-like phosphatase metallophosphatase" evidence="1">
    <location>
        <begin position="154"/>
        <end position="507"/>
    </location>
</feature>
<reference evidence="3 4" key="1">
    <citation type="submission" date="2023-07" db="EMBL/GenBank/DDBJ databases">
        <title>Sequencing the genomes of 1000 actinobacteria strains.</title>
        <authorList>
            <person name="Klenk H.-P."/>
        </authorList>
    </citation>
    <scope>NUCLEOTIDE SEQUENCE [LARGE SCALE GENOMIC DNA]</scope>
    <source>
        <strain evidence="3 4">DSM 44508</strain>
    </source>
</reference>
<dbReference type="PANTHER" id="PTHR43606:SF2">
    <property type="entry name" value="ALKALINE PHOSPHATASE FAMILY PROTEIN (AFU_ORTHOLOGUE AFUA_5G03860)"/>
    <property type="match status" value="1"/>
</dbReference>
<dbReference type="InterPro" id="IPR052900">
    <property type="entry name" value="Phospholipid_Metab_Enz"/>
</dbReference>
<protein>
    <submittedName>
        <fullName evidence="3">Alkaline phosphatase D</fullName>
        <ecNumber evidence="3">3.1.3.1</ecNumber>
    </submittedName>
</protein>
<evidence type="ECO:0000313" key="4">
    <source>
        <dbReference type="Proteomes" id="UP001183619"/>
    </source>
</evidence>
<comment type="caution">
    <text evidence="3">The sequence shown here is derived from an EMBL/GenBank/DDBJ whole genome shotgun (WGS) entry which is preliminary data.</text>
</comment>
<dbReference type="InterPro" id="IPR006311">
    <property type="entry name" value="TAT_signal"/>
</dbReference>
<dbReference type="CDD" id="cd07389">
    <property type="entry name" value="MPP_PhoD"/>
    <property type="match status" value="1"/>
</dbReference>
<evidence type="ECO:0000259" key="1">
    <source>
        <dbReference type="Pfam" id="PF09423"/>
    </source>
</evidence>
<dbReference type="InterPro" id="IPR018946">
    <property type="entry name" value="PhoD-like_MPP"/>
</dbReference>
<dbReference type="InterPro" id="IPR032093">
    <property type="entry name" value="PhoD_N"/>
</dbReference>
<keyword evidence="3" id="KW-0378">Hydrolase</keyword>
<dbReference type="PANTHER" id="PTHR43606">
    <property type="entry name" value="PHOSPHATASE, PUTATIVE (AFU_ORTHOLOGUE AFUA_6G08710)-RELATED"/>
    <property type="match status" value="1"/>
</dbReference>
<dbReference type="Gene3D" id="3.60.21.70">
    <property type="entry name" value="PhoD-like phosphatase"/>
    <property type="match status" value="1"/>
</dbReference>
<evidence type="ECO:0000259" key="2">
    <source>
        <dbReference type="Pfam" id="PF16655"/>
    </source>
</evidence>
<proteinExistence type="predicted"/>
<dbReference type="RefSeq" id="WP_277104301.1">
    <property type="nucleotide sequence ID" value="NZ_BAAAJS010000052.1"/>
</dbReference>
<dbReference type="EC" id="3.1.3.1" evidence="3"/>
<dbReference type="Proteomes" id="UP001183619">
    <property type="component" value="Unassembled WGS sequence"/>
</dbReference>
<dbReference type="GO" id="GO:0004035">
    <property type="term" value="F:alkaline phosphatase activity"/>
    <property type="evidence" value="ECO:0007669"/>
    <property type="project" value="UniProtKB-EC"/>
</dbReference>
<organism evidence="3 4">
    <name type="scientific">Corynebacterium felinum</name>
    <dbReference type="NCBI Taxonomy" id="131318"/>
    <lineage>
        <taxon>Bacteria</taxon>
        <taxon>Bacillati</taxon>
        <taxon>Actinomycetota</taxon>
        <taxon>Actinomycetes</taxon>
        <taxon>Mycobacteriales</taxon>
        <taxon>Corynebacteriaceae</taxon>
        <taxon>Corynebacterium</taxon>
    </lineage>
</organism>
<dbReference type="Gene3D" id="2.60.40.380">
    <property type="entry name" value="Purple acid phosphatase-like, N-terminal"/>
    <property type="match status" value="1"/>
</dbReference>
<gene>
    <name evidence="3" type="ORF">J2S37_000087</name>
</gene>
<accession>A0ABU2B6B2</accession>
<evidence type="ECO:0000313" key="3">
    <source>
        <dbReference type="EMBL" id="MDR7353549.1"/>
    </source>
</evidence>